<sequence>MAENHASLIAMMERSFGKSVVVDAHSTAAIANGGTMIQIPPDPTKTTGSSRLQGD</sequence>
<feature type="compositionally biased region" description="Polar residues" evidence="1">
    <location>
        <begin position="44"/>
        <end position="55"/>
    </location>
</feature>
<evidence type="ECO:0000313" key="2">
    <source>
        <dbReference type="EMBL" id="MCI97241.1"/>
    </source>
</evidence>
<accession>A0A392WE42</accession>
<keyword evidence="3" id="KW-1185">Reference proteome</keyword>
<feature type="non-terminal residue" evidence="2">
    <location>
        <position position="55"/>
    </location>
</feature>
<organism evidence="2 3">
    <name type="scientific">Trifolium medium</name>
    <dbReference type="NCBI Taxonomy" id="97028"/>
    <lineage>
        <taxon>Eukaryota</taxon>
        <taxon>Viridiplantae</taxon>
        <taxon>Streptophyta</taxon>
        <taxon>Embryophyta</taxon>
        <taxon>Tracheophyta</taxon>
        <taxon>Spermatophyta</taxon>
        <taxon>Magnoliopsida</taxon>
        <taxon>eudicotyledons</taxon>
        <taxon>Gunneridae</taxon>
        <taxon>Pentapetalae</taxon>
        <taxon>rosids</taxon>
        <taxon>fabids</taxon>
        <taxon>Fabales</taxon>
        <taxon>Fabaceae</taxon>
        <taxon>Papilionoideae</taxon>
        <taxon>50 kb inversion clade</taxon>
        <taxon>NPAAA clade</taxon>
        <taxon>Hologalegina</taxon>
        <taxon>IRL clade</taxon>
        <taxon>Trifolieae</taxon>
        <taxon>Trifolium</taxon>
    </lineage>
</organism>
<comment type="caution">
    <text evidence="2">The sequence shown here is derived from an EMBL/GenBank/DDBJ whole genome shotgun (WGS) entry which is preliminary data.</text>
</comment>
<dbReference type="Proteomes" id="UP000265520">
    <property type="component" value="Unassembled WGS sequence"/>
</dbReference>
<feature type="region of interest" description="Disordered" evidence="1">
    <location>
        <begin position="33"/>
        <end position="55"/>
    </location>
</feature>
<evidence type="ECO:0000256" key="1">
    <source>
        <dbReference type="SAM" id="MobiDB-lite"/>
    </source>
</evidence>
<dbReference type="EMBL" id="LXQA011436938">
    <property type="protein sequence ID" value="MCI97241.1"/>
    <property type="molecule type" value="Genomic_DNA"/>
</dbReference>
<reference evidence="2 3" key="1">
    <citation type="journal article" date="2018" name="Front. Plant Sci.">
        <title>Red Clover (Trifolium pratense) and Zigzag Clover (T. medium) - A Picture of Genomic Similarities and Differences.</title>
        <authorList>
            <person name="Dluhosova J."/>
            <person name="Istvanek J."/>
            <person name="Nedelnik J."/>
            <person name="Repkova J."/>
        </authorList>
    </citation>
    <scope>NUCLEOTIDE SEQUENCE [LARGE SCALE GENOMIC DNA]</scope>
    <source>
        <strain evidence="3">cv. 10/8</strain>
        <tissue evidence="2">Leaf</tissue>
    </source>
</reference>
<dbReference type="AlphaFoldDB" id="A0A392WE42"/>
<evidence type="ECO:0000313" key="3">
    <source>
        <dbReference type="Proteomes" id="UP000265520"/>
    </source>
</evidence>
<name>A0A392WE42_9FABA</name>
<proteinExistence type="predicted"/>
<protein>
    <submittedName>
        <fullName evidence="2">Uncharacterized protein</fullName>
    </submittedName>
</protein>